<evidence type="ECO:0000256" key="1">
    <source>
        <dbReference type="SAM" id="MobiDB-lite"/>
    </source>
</evidence>
<organism evidence="2">
    <name type="scientific">Rhodopseudomonas palustris (strain BisB18)</name>
    <dbReference type="NCBI Taxonomy" id="316056"/>
    <lineage>
        <taxon>Bacteria</taxon>
        <taxon>Pseudomonadati</taxon>
        <taxon>Pseudomonadota</taxon>
        <taxon>Alphaproteobacteria</taxon>
        <taxon>Hyphomicrobiales</taxon>
        <taxon>Nitrobacteraceae</taxon>
        <taxon>Rhodopseudomonas</taxon>
    </lineage>
</organism>
<gene>
    <name evidence="2" type="ordered locus">RPC_4083</name>
</gene>
<dbReference type="HOGENOM" id="CLU_2169104_0_0_5"/>
<dbReference type="AlphaFoldDB" id="Q20Z27"/>
<feature type="region of interest" description="Disordered" evidence="1">
    <location>
        <begin position="64"/>
        <end position="110"/>
    </location>
</feature>
<proteinExistence type="predicted"/>
<dbReference type="EMBL" id="CP000301">
    <property type="protein sequence ID" value="ABD89609.1"/>
    <property type="molecule type" value="Genomic_DNA"/>
</dbReference>
<sequence>MSRGGELAMTKSDIELMLESLSQAVCATLRYAPTARLRRRRAPSRQALERAGLFRSLRRSVLAGRRGAGKMRGAEPHGMITIERRNTRPPRRGGATAGSSVATSRRPIQV</sequence>
<name>Q20Z27_RHOPB</name>
<accession>Q20Z27</accession>
<evidence type="ECO:0000313" key="2">
    <source>
        <dbReference type="EMBL" id="ABD89609.1"/>
    </source>
</evidence>
<reference evidence="2" key="1">
    <citation type="submission" date="2006-03" db="EMBL/GenBank/DDBJ databases">
        <title>Complete sequence of Rhodopseudomonas palustris BisB18.</title>
        <authorList>
            <consortium name="US DOE Joint Genome Institute"/>
            <person name="Copeland A."/>
            <person name="Lucas S."/>
            <person name="Lapidus A."/>
            <person name="Barry K."/>
            <person name="Detter J.C."/>
            <person name="Glavina del Rio T."/>
            <person name="Hammon N."/>
            <person name="Israni S."/>
            <person name="Dalin E."/>
            <person name="Tice H."/>
            <person name="Pitluck S."/>
            <person name="Chain P."/>
            <person name="Malfatti S."/>
            <person name="Shin M."/>
            <person name="Vergez L."/>
            <person name="Schmutz J."/>
            <person name="Larimer F."/>
            <person name="Land M."/>
            <person name="Hauser L."/>
            <person name="Pelletier D.A."/>
            <person name="Kyrpides N."/>
            <person name="Anderson I."/>
            <person name="Oda Y."/>
            <person name="Harwood C.S."/>
            <person name="Richardson P."/>
        </authorList>
    </citation>
    <scope>NUCLEOTIDE SEQUENCE [LARGE SCALE GENOMIC DNA]</scope>
    <source>
        <strain evidence="2">BisB18</strain>
    </source>
</reference>
<protein>
    <submittedName>
        <fullName evidence="2">Uncharacterized protein</fullName>
    </submittedName>
</protein>
<dbReference type="KEGG" id="rpc:RPC_4083"/>